<sequence length="44" mass="5349">MRLCFTSNRLVFRFSQQIGAQLLGDEVYFFIGALFWRQLRYLLM</sequence>
<reference evidence="1 2" key="1">
    <citation type="journal article" date="2009" name="Stand. Genomic Sci.">
        <title>Complete genome sequence of Slackia heliotrinireducens type strain (RHS 1).</title>
        <authorList>
            <person name="Pukall R."/>
            <person name="Lapidus A."/>
            <person name="Nolan M."/>
            <person name="Copeland A."/>
            <person name="Glavina Del Rio T."/>
            <person name="Lucas S."/>
            <person name="Chen F."/>
            <person name="Tice H."/>
            <person name="Cheng J.F."/>
            <person name="Chertkov O."/>
            <person name="Bruce D."/>
            <person name="Goodwin L."/>
            <person name="Kuske C."/>
            <person name="Brettin T."/>
            <person name="Detter J.C."/>
            <person name="Han C."/>
            <person name="Pitluck S."/>
            <person name="Pati A."/>
            <person name="Mavrommatis K."/>
            <person name="Ivanova N."/>
            <person name="Ovchinnikova G."/>
            <person name="Chen A."/>
            <person name="Palaniappan K."/>
            <person name="Schneider S."/>
            <person name="Rohde M."/>
            <person name="Chain P."/>
            <person name="D'haeseleer P."/>
            <person name="Goker M."/>
            <person name="Bristow J."/>
            <person name="Eisen J.A."/>
            <person name="Markowitz V."/>
            <person name="Kyrpides N.C."/>
            <person name="Klenk H.P."/>
            <person name="Hugenholtz P."/>
        </authorList>
    </citation>
    <scope>NUCLEOTIDE SEQUENCE [LARGE SCALE GENOMIC DNA]</scope>
    <source>
        <strain evidence="2">ATCC 29202 / DSM 20476 / NCTC 11029 / RHS 1</strain>
    </source>
</reference>
<proteinExistence type="predicted"/>
<protein>
    <submittedName>
        <fullName evidence="1">Uncharacterized protein</fullName>
    </submittedName>
</protein>
<accession>C7N0X5</accession>
<dbReference type="KEGG" id="shi:Shel_01290"/>
<organism evidence="1 2">
    <name type="scientific">Slackia heliotrinireducens (strain ATCC 29202 / DSM 20476 / NCTC 11029 / RHS 1)</name>
    <name type="common">Peptococcus heliotrinreducens</name>
    <dbReference type="NCBI Taxonomy" id="471855"/>
    <lineage>
        <taxon>Bacteria</taxon>
        <taxon>Bacillati</taxon>
        <taxon>Actinomycetota</taxon>
        <taxon>Coriobacteriia</taxon>
        <taxon>Eggerthellales</taxon>
        <taxon>Eggerthellaceae</taxon>
        <taxon>Slackia</taxon>
    </lineage>
</organism>
<evidence type="ECO:0000313" key="2">
    <source>
        <dbReference type="Proteomes" id="UP000002026"/>
    </source>
</evidence>
<dbReference type="Proteomes" id="UP000002026">
    <property type="component" value="Chromosome"/>
</dbReference>
<keyword evidence="2" id="KW-1185">Reference proteome</keyword>
<dbReference type="EMBL" id="CP001684">
    <property type="protein sequence ID" value="ACV21203.1"/>
    <property type="molecule type" value="Genomic_DNA"/>
</dbReference>
<dbReference type="AlphaFoldDB" id="C7N0X5"/>
<gene>
    <name evidence="1" type="ordered locus">Shel_01290</name>
</gene>
<dbReference type="HOGENOM" id="CLU_3222144_0_0_11"/>
<dbReference type="STRING" id="471855.Shel_01290"/>
<evidence type="ECO:0000313" key="1">
    <source>
        <dbReference type="EMBL" id="ACV21203.1"/>
    </source>
</evidence>
<name>C7N0X5_SLAHD</name>